<evidence type="ECO:0000313" key="3">
    <source>
        <dbReference type="Proteomes" id="UP000829685"/>
    </source>
</evidence>
<proteinExistence type="predicted"/>
<feature type="compositionally biased region" description="Acidic residues" evidence="1">
    <location>
        <begin position="163"/>
        <end position="174"/>
    </location>
</feature>
<dbReference type="AlphaFoldDB" id="A0A9P9WQY1"/>
<dbReference type="Proteomes" id="UP000829685">
    <property type="component" value="Unassembled WGS sequence"/>
</dbReference>
<comment type="caution">
    <text evidence="2">The sequence shown here is derived from an EMBL/GenBank/DDBJ whole genome shotgun (WGS) entry which is preliminary data.</text>
</comment>
<feature type="compositionally biased region" description="Polar residues" evidence="1">
    <location>
        <begin position="180"/>
        <end position="197"/>
    </location>
</feature>
<evidence type="ECO:0000313" key="2">
    <source>
        <dbReference type="EMBL" id="KAI1875346.1"/>
    </source>
</evidence>
<name>A0A9P9WQY1_9PEZI</name>
<sequence length="211" mass="23790">MVKEAQQKAIDQKTRDNEIAKTLRKLTSGAEPTQREGPKEPEEKFESMASVLDRIGKEQQKQIKKTDDKRVTDRWIDEEFPVWVWEPSKKHYTPSMEEKGCIYLGEDVRGITFPANQEGVPKVLIPQVLMEIDAYMEEVEKLERKRPADAGYANEYVDLIPEQSDDGGEADADDAVSQAPDVTQGHTQEDITLQTPDLTKEVAEEGAGKAD</sequence>
<dbReference type="EMBL" id="JAFIMR010000008">
    <property type="protein sequence ID" value="KAI1875346.1"/>
    <property type="molecule type" value="Genomic_DNA"/>
</dbReference>
<keyword evidence="3" id="KW-1185">Reference proteome</keyword>
<organism evidence="2 3">
    <name type="scientific">Neoarthrinium moseri</name>
    <dbReference type="NCBI Taxonomy" id="1658444"/>
    <lineage>
        <taxon>Eukaryota</taxon>
        <taxon>Fungi</taxon>
        <taxon>Dikarya</taxon>
        <taxon>Ascomycota</taxon>
        <taxon>Pezizomycotina</taxon>
        <taxon>Sordariomycetes</taxon>
        <taxon>Xylariomycetidae</taxon>
        <taxon>Amphisphaeriales</taxon>
        <taxon>Apiosporaceae</taxon>
        <taxon>Neoarthrinium</taxon>
    </lineage>
</organism>
<feature type="compositionally biased region" description="Basic and acidic residues" evidence="1">
    <location>
        <begin position="33"/>
        <end position="46"/>
    </location>
</feature>
<accession>A0A9P9WQY1</accession>
<feature type="compositionally biased region" description="Basic and acidic residues" evidence="1">
    <location>
        <begin position="198"/>
        <end position="211"/>
    </location>
</feature>
<gene>
    <name evidence="2" type="ORF">JX265_004404</name>
</gene>
<protein>
    <submittedName>
        <fullName evidence="2">Uncharacterized protein</fullName>
    </submittedName>
</protein>
<reference evidence="2" key="1">
    <citation type="submission" date="2021-03" db="EMBL/GenBank/DDBJ databases">
        <title>Revisited historic fungal species revealed as producer of novel bioactive compounds through whole genome sequencing and comparative genomics.</title>
        <authorList>
            <person name="Vignolle G.A."/>
            <person name="Hochenegger N."/>
            <person name="Mach R.L."/>
            <person name="Mach-Aigner A.R."/>
            <person name="Javad Rahimi M."/>
            <person name="Salim K.A."/>
            <person name="Chan C.M."/>
            <person name="Lim L.B.L."/>
            <person name="Cai F."/>
            <person name="Druzhinina I.S."/>
            <person name="U'Ren J.M."/>
            <person name="Derntl C."/>
        </authorList>
    </citation>
    <scope>NUCLEOTIDE SEQUENCE</scope>
    <source>
        <strain evidence="2">TUCIM 5799</strain>
    </source>
</reference>
<feature type="region of interest" description="Disordered" evidence="1">
    <location>
        <begin position="1"/>
        <end position="46"/>
    </location>
</feature>
<evidence type="ECO:0000256" key="1">
    <source>
        <dbReference type="SAM" id="MobiDB-lite"/>
    </source>
</evidence>
<feature type="compositionally biased region" description="Basic and acidic residues" evidence="1">
    <location>
        <begin position="1"/>
        <end position="21"/>
    </location>
</feature>
<feature type="region of interest" description="Disordered" evidence="1">
    <location>
        <begin position="159"/>
        <end position="211"/>
    </location>
</feature>